<dbReference type="Proteomes" id="UP000054560">
    <property type="component" value="Unassembled WGS sequence"/>
</dbReference>
<feature type="compositionally biased region" description="Low complexity" evidence="1">
    <location>
        <begin position="55"/>
        <end position="68"/>
    </location>
</feature>
<dbReference type="RefSeq" id="XP_014154852.1">
    <property type="nucleotide sequence ID" value="XM_014299377.1"/>
</dbReference>
<dbReference type="AlphaFoldDB" id="A0A0L0FVS3"/>
<proteinExistence type="predicted"/>
<evidence type="ECO:0000313" key="2">
    <source>
        <dbReference type="EMBL" id="KNC80950.1"/>
    </source>
</evidence>
<keyword evidence="3" id="KW-1185">Reference proteome</keyword>
<name>A0A0L0FVS3_9EUKA</name>
<protein>
    <submittedName>
        <fullName evidence="2">Uncharacterized protein</fullName>
    </submittedName>
</protein>
<gene>
    <name evidence="2" type="ORF">SARC_06699</name>
</gene>
<dbReference type="GeneID" id="25907203"/>
<accession>A0A0L0FVS3</accession>
<evidence type="ECO:0000256" key="1">
    <source>
        <dbReference type="SAM" id="MobiDB-lite"/>
    </source>
</evidence>
<sequence length="116" mass="12101">GDEIADAAQECDKILQRVFAKDFATAKEYNKPNMDRILSPVGTEHVIIDSTTVRSASGADGDSEASAETSTKAGVSPRDFGIDTGTFIPGLSAGTDLLSALPSAAAVVDMSREFCM</sequence>
<feature type="non-terminal residue" evidence="2">
    <location>
        <position position="1"/>
    </location>
</feature>
<reference evidence="2 3" key="1">
    <citation type="submission" date="2011-02" db="EMBL/GenBank/DDBJ databases">
        <title>The Genome Sequence of Sphaeroforma arctica JP610.</title>
        <authorList>
            <consortium name="The Broad Institute Genome Sequencing Platform"/>
            <person name="Russ C."/>
            <person name="Cuomo C."/>
            <person name="Young S.K."/>
            <person name="Zeng Q."/>
            <person name="Gargeya S."/>
            <person name="Alvarado L."/>
            <person name="Berlin A."/>
            <person name="Chapman S.B."/>
            <person name="Chen Z."/>
            <person name="Freedman E."/>
            <person name="Gellesch M."/>
            <person name="Goldberg J."/>
            <person name="Griggs A."/>
            <person name="Gujja S."/>
            <person name="Heilman E."/>
            <person name="Heiman D."/>
            <person name="Howarth C."/>
            <person name="Mehta T."/>
            <person name="Neiman D."/>
            <person name="Pearson M."/>
            <person name="Roberts A."/>
            <person name="Saif S."/>
            <person name="Shea T."/>
            <person name="Shenoy N."/>
            <person name="Sisk P."/>
            <person name="Stolte C."/>
            <person name="Sykes S."/>
            <person name="White J."/>
            <person name="Yandava C."/>
            <person name="Burger G."/>
            <person name="Gray M.W."/>
            <person name="Holland P.W.H."/>
            <person name="King N."/>
            <person name="Lang F.B.F."/>
            <person name="Roger A.J."/>
            <person name="Ruiz-Trillo I."/>
            <person name="Haas B."/>
            <person name="Nusbaum C."/>
            <person name="Birren B."/>
        </authorList>
    </citation>
    <scope>NUCLEOTIDE SEQUENCE [LARGE SCALE GENOMIC DNA]</scope>
    <source>
        <strain evidence="2 3">JP610</strain>
    </source>
</reference>
<feature type="region of interest" description="Disordered" evidence="1">
    <location>
        <begin position="52"/>
        <end position="77"/>
    </location>
</feature>
<evidence type="ECO:0000313" key="3">
    <source>
        <dbReference type="Proteomes" id="UP000054560"/>
    </source>
</evidence>
<dbReference type="EMBL" id="KQ242086">
    <property type="protein sequence ID" value="KNC80950.1"/>
    <property type="molecule type" value="Genomic_DNA"/>
</dbReference>
<organism evidence="2 3">
    <name type="scientific">Sphaeroforma arctica JP610</name>
    <dbReference type="NCBI Taxonomy" id="667725"/>
    <lineage>
        <taxon>Eukaryota</taxon>
        <taxon>Ichthyosporea</taxon>
        <taxon>Ichthyophonida</taxon>
        <taxon>Sphaeroforma</taxon>
    </lineage>
</organism>